<keyword evidence="4" id="KW-1185">Reference proteome</keyword>
<organism evidence="3 5">
    <name type="scientific">Arctia plantaginis</name>
    <name type="common">Wood tiger moth</name>
    <name type="synonym">Phalaena plantaginis</name>
    <dbReference type="NCBI Taxonomy" id="874455"/>
    <lineage>
        <taxon>Eukaryota</taxon>
        <taxon>Metazoa</taxon>
        <taxon>Ecdysozoa</taxon>
        <taxon>Arthropoda</taxon>
        <taxon>Hexapoda</taxon>
        <taxon>Insecta</taxon>
        <taxon>Pterygota</taxon>
        <taxon>Neoptera</taxon>
        <taxon>Endopterygota</taxon>
        <taxon>Lepidoptera</taxon>
        <taxon>Glossata</taxon>
        <taxon>Ditrysia</taxon>
        <taxon>Noctuoidea</taxon>
        <taxon>Erebidae</taxon>
        <taxon>Arctiinae</taxon>
        <taxon>Arctia</taxon>
    </lineage>
</organism>
<dbReference type="AlphaFoldDB" id="A0A8S1BNI1"/>
<evidence type="ECO:0000256" key="1">
    <source>
        <dbReference type="SAM" id="SignalP"/>
    </source>
</evidence>
<dbReference type="EMBL" id="CADEBC010000511">
    <property type="protein sequence ID" value="CAB3241690.1"/>
    <property type="molecule type" value="Genomic_DNA"/>
</dbReference>
<sequence>MACWPCLLPLCISTAIVPFPLVIIKSQSNNANCEPDVFCTDNTCPRQPTAHPVNIFLTKNGFMVKKANKPFGVPFWNGMS</sequence>
<comment type="caution">
    <text evidence="3">The sequence shown here is derived from an EMBL/GenBank/DDBJ whole genome shotgun (WGS) entry which is preliminary data.</text>
</comment>
<reference evidence="4 5" key="1">
    <citation type="submission" date="2020-04" db="EMBL/GenBank/DDBJ databases">
        <authorList>
            <person name="Wallbank WR R."/>
            <person name="Pardo Diaz C."/>
            <person name="Kozak K."/>
            <person name="Martin S."/>
            <person name="Jiggins C."/>
            <person name="Moest M."/>
            <person name="Warren A I."/>
            <person name="Byers J.R.P. K."/>
            <person name="Montejo-Kovacevich G."/>
            <person name="Yen C E."/>
        </authorList>
    </citation>
    <scope>NUCLEOTIDE SEQUENCE [LARGE SCALE GENOMIC DNA]</scope>
</reference>
<evidence type="ECO:0000313" key="4">
    <source>
        <dbReference type="Proteomes" id="UP000494106"/>
    </source>
</evidence>
<dbReference type="Proteomes" id="UP000494256">
    <property type="component" value="Unassembled WGS sequence"/>
</dbReference>
<gene>
    <name evidence="3" type="ORF">APLA_LOCUS17427</name>
    <name evidence="2" type="ORF">APLA_LOCUS8802</name>
</gene>
<protein>
    <submittedName>
        <fullName evidence="3">Uncharacterized protein</fullName>
    </submittedName>
</protein>
<dbReference type="EMBL" id="CADEBD010001048">
    <property type="protein sequence ID" value="CAB3261931.1"/>
    <property type="molecule type" value="Genomic_DNA"/>
</dbReference>
<accession>A0A8S1BNI1</accession>
<feature type="chain" id="PRO_5036434420" evidence="1">
    <location>
        <begin position="19"/>
        <end position="80"/>
    </location>
</feature>
<evidence type="ECO:0000313" key="3">
    <source>
        <dbReference type="EMBL" id="CAB3261931.1"/>
    </source>
</evidence>
<proteinExistence type="predicted"/>
<evidence type="ECO:0000313" key="2">
    <source>
        <dbReference type="EMBL" id="CAB3241690.1"/>
    </source>
</evidence>
<keyword evidence="1" id="KW-0732">Signal</keyword>
<dbReference type="Proteomes" id="UP000494106">
    <property type="component" value="Unassembled WGS sequence"/>
</dbReference>
<evidence type="ECO:0000313" key="5">
    <source>
        <dbReference type="Proteomes" id="UP000494256"/>
    </source>
</evidence>
<name>A0A8S1BNI1_ARCPL</name>
<feature type="signal peptide" evidence="1">
    <location>
        <begin position="1"/>
        <end position="18"/>
    </location>
</feature>